<dbReference type="EMBL" id="JAUHLI010000020">
    <property type="protein sequence ID" value="MEE2003031.1"/>
    <property type="molecule type" value="Genomic_DNA"/>
</dbReference>
<comment type="cofactor">
    <cofactor evidence="1 9">
        <name>Mg(2+)</name>
        <dbReference type="ChEBI" id="CHEBI:18420"/>
    </cofactor>
</comment>
<dbReference type="PANTHER" id="PTHR34405:SF3">
    <property type="entry name" value="CRISPR-ASSOCIATED ENDORIBONUCLEASE CAS2 3"/>
    <property type="match status" value="1"/>
</dbReference>
<comment type="subunit">
    <text evidence="9">Homodimer, forms a heterotetramer with a Cas1 homodimer.</text>
</comment>
<dbReference type="PANTHER" id="PTHR34405">
    <property type="entry name" value="CRISPR-ASSOCIATED ENDORIBONUCLEASE CAS2"/>
    <property type="match status" value="1"/>
</dbReference>
<dbReference type="GO" id="GO:0004519">
    <property type="term" value="F:endonuclease activity"/>
    <property type="evidence" value="ECO:0007669"/>
    <property type="project" value="UniProtKB-KW"/>
</dbReference>
<evidence type="ECO:0000256" key="1">
    <source>
        <dbReference type="ARBA" id="ARBA00001946"/>
    </source>
</evidence>
<dbReference type="Pfam" id="PF09827">
    <property type="entry name" value="CRISPR_Cas2"/>
    <property type="match status" value="1"/>
</dbReference>
<dbReference type="Proteomes" id="UP001336314">
    <property type="component" value="Unassembled WGS sequence"/>
</dbReference>
<evidence type="ECO:0000256" key="4">
    <source>
        <dbReference type="ARBA" id="ARBA00022723"/>
    </source>
</evidence>
<organism evidence="10 11">
    <name type="scientific">Alkalimonas cellulosilytica</name>
    <dbReference type="NCBI Taxonomy" id="3058395"/>
    <lineage>
        <taxon>Bacteria</taxon>
        <taxon>Pseudomonadati</taxon>
        <taxon>Pseudomonadota</taxon>
        <taxon>Gammaproteobacteria</taxon>
        <taxon>Alkalimonas</taxon>
    </lineage>
</organism>
<dbReference type="EC" id="3.1.-.-" evidence="9"/>
<keyword evidence="4 9" id="KW-0479">Metal-binding</keyword>
<keyword evidence="8 9" id="KW-0051">Antiviral defense</keyword>
<evidence type="ECO:0000256" key="9">
    <source>
        <dbReference type="HAMAP-Rule" id="MF_01471"/>
    </source>
</evidence>
<accession>A0ABU7J904</accession>
<keyword evidence="3 9" id="KW-0540">Nuclease</keyword>
<comment type="similarity">
    <text evidence="2 9">Belongs to the CRISPR-associated endoribonuclease Cas2 protein family.</text>
</comment>
<evidence type="ECO:0000313" key="10">
    <source>
        <dbReference type="EMBL" id="MEE2003031.1"/>
    </source>
</evidence>
<proteinExistence type="inferred from homology"/>
<evidence type="ECO:0000256" key="8">
    <source>
        <dbReference type="ARBA" id="ARBA00023118"/>
    </source>
</evidence>
<evidence type="ECO:0000256" key="5">
    <source>
        <dbReference type="ARBA" id="ARBA00022759"/>
    </source>
</evidence>
<evidence type="ECO:0000313" key="11">
    <source>
        <dbReference type="Proteomes" id="UP001336314"/>
    </source>
</evidence>
<protein>
    <recommendedName>
        <fullName evidence="9">CRISPR-associated endoribonuclease Cas2</fullName>
        <ecNumber evidence="9">3.1.-.-</ecNumber>
    </recommendedName>
</protein>
<dbReference type="NCBIfam" id="TIGR01573">
    <property type="entry name" value="cas2"/>
    <property type="match status" value="1"/>
</dbReference>
<dbReference type="CDD" id="cd09725">
    <property type="entry name" value="Cas2_I_II_III"/>
    <property type="match status" value="1"/>
</dbReference>
<dbReference type="Gene3D" id="3.30.70.240">
    <property type="match status" value="1"/>
</dbReference>
<dbReference type="InterPro" id="IPR021127">
    <property type="entry name" value="CRISPR_associated_Cas2"/>
</dbReference>
<keyword evidence="5 9" id="KW-0255">Endonuclease</keyword>
<dbReference type="HAMAP" id="MF_01471">
    <property type="entry name" value="Cas2"/>
    <property type="match status" value="1"/>
</dbReference>
<feature type="binding site" evidence="9">
    <location>
        <position position="13"/>
    </location>
    <ligand>
        <name>Mg(2+)</name>
        <dbReference type="ChEBI" id="CHEBI:18420"/>
        <note>catalytic</note>
    </ligand>
</feature>
<sequence>MNKPEHWYLIAYDIRDKKRLQRLYKFLQRHCLALQESVLMFHGKKDQWQQLRQDIRKRIKISEDDVRVYRLPPGVGIEFTGQLPWADDVFFGGYPPFTHKTLPGS</sequence>
<keyword evidence="11" id="KW-1185">Reference proteome</keyword>
<keyword evidence="7 9" id="KW-0460">Magnesium</keyword>
<name>A0ABU7J904_9GAMM</name>
<evidence type="ECO:0000256" key="7">
    <source>
        <dbReference type="ARBA" id="ARBA00022842"/>
    </source>
</evidence>
<comment type="caution">
    <text evidence="10">The sequence shown here is derived from an EMBL/GenBank/DDBJ whole genome shotgun (WGS) entry which is preliminary data.</text>
</comment>
<dbReference type="InterPro" id="IPR019199">
    <property type="entry name" value="Virulence_VapD/CRISPR_Cas2"/>
</dbReference>
<dbReference type="RefSeq" id="WP_330130079.1">
    <property type="nucleotide sequence ID" value="NZ_JAUHLI010000020.1"/>
</dbReference>
<gene>
    <name evidence="9 10" type="primary">cas2</name>
    <name evidence="10" type="ORF">QWY20_16350</name>
</gene>
<comment type="function">
    <text evidence="9">CRISPR (clustered regularly interspaced short palindromic repeat), is an adaptive immune system that provides protection against mobile genetic elements (viruses, transposable elements and conjugative plasmids). CRISPR clusters contain sequences complementary to antecedent mobile elements and target invading nucleic acids. CRISPR clusters are transcribed and processed into CRISPR RNA (crRNA). Functions as a ssRNA-specific endoribonuclease. Involved in the integration of spacer DNA into the CRISPR cassette.</text>
</comment>
<reference evidence="10 11" key="1">
    <citation type="submission" date="2023-07" db="EMBL/GenBank/DDBJ databases">
        <title>Alkalimonas sp., MEB108 novel, alkaliphilic bacterium isolated from Lonar Lake, India.</title>
        <authorList>
            <person name="Joshi A."/>
            <person name="Thite S."/>
        </authorList>
    </citation>
    <scope>NUCLEOTIDE SEQUENCE [LARGE SCALE GENOMIC DNA]</scope>
    <source>
        <strain evidence="10 11">MEB108</strain>
    </source>
</reference>
<evidence type="ECO:0000256" key="6">
    <source>
        <dbReference type="ARBA" id="ARBA00022801"/>
    </source>
</evidence>
<evidence type="ECO:0000256" key="2">
    <source>
        <dbReference type="ARBA" id="ARBA00009959"/>
    </source>
</evidence>
<keyword evidence="6 9" id="KW-0378">Hydrolase</keyword>
<evidence type="ECO:0000256" key="3">
    <source>
        <dbReference type="ARBA" id="ARBA00022722"/>
    </source>
</evidence>
<dbReference type="SUPFAM" id="SSF143430">
    <property type="entry name" value="TTP0101/SSO1404-like"/>
    <property type="match status" value="1"/>
</dbReference>